<proteinExistence type="predicted"/>
<reference evidence="2 3" key="1">
    <citation type="journal article" date="2015" name="PLoS Pathog.">
        <title>Leptomonas seymouri: Adaptations to the Dixenous Life Cycle Analyzed by Genome Sequencing, Transcriptome Profiling and Co-infection with Leishmania donovani.</title>
        <authorList>
            <person name="Kraeva N."/>
            <person name="Butenko A."/>
            <person name="Hlavacova J."/>
            <person name="Kostygov A."/>
            <person name="Myskova J."/>
            <person name="Grybchuk D."/>
            <person name="Lestinova T."/>
            <person name="Votypka J."/>
            <person name="Volf P."/>
            <person name="Opperdoes F."/>
            <person name="Flegontov P."/>
            <person name="Lukes J."/>
            <person name="Yurchenko V."/>
        </authorList>
    </citation>
    <scope>NUCLEOTIDE SEQUENCE [LARGE SCALE GENOMIC DNA]</scope>
    <source>
        <strain evidence="2 3">ATCC 30220</strain>
    </source>
</reference>
<accession>A0A0N1HX36</accession>
<dbReference type="OMA" id="QLACCQI"/>
<comment type="caution">
    <text evidence="2">The sequence shown here is derived from an EMBL/GenBank/DDBJ whole genome shotgun (WGS) entry which is preliminary data.</text>
</comment>
<gene>
    <name evidence="2" type="ORF">ABL78_4115</name>
</gene>
<keyword evidence="3" id="KW-1185">Reference proteome</keyword>
<dbReference type="Proteomes" id="UP000038009">
    <property type="component" value="Unassembled WGS sequence"/>
</dbReference>
<protein>
    <submittedName>
        <fullName evidence="2">Uncharacterized protein</fullName>
    </submittedName>
</protein>
<organism evidence="2 3">
    <name type="scientific">Leptomonas seymouri</name>
    <dbReference type="NCBI Taxonomy" id="5684"/>
    <lineage>
        <taxon>Eukaryota</taxon>
        <taxon>Discoba</taxon>
        <taxon>Euglenozoa</taxon>
        <taxon>Kinetoplastea</taxon>
        <taxon>Metakinetoplastina</taxon>
        <taxon>Trypanosomatida</taxon>
        <taxon>Trypanosomatidae</taxon>
        <taxon>Leishmaniinae</taxon>
        <taxon>Leptomonas</taxon>
    </lineage>
</organism>
<feature type="region of interest" description="Disordered" evidence="1">
    <location>
        <begin position="1"/>
        <end position="24"/>
    </location>
</feature>
<feature type="region of interest" description="Disordered" evidence="1">
    <location>
        <begin position="276"/>
        <end position="336"/>
    </location>
</feature>
<dbReference type="AlphaFoldDB" id="A0A0N1HX36"/>
<evidence type="ECO:0000313" key="2">
    <source>
        <dbReference type="EMBL" id="KPI86838.1"/>
    </source>
</evidence>
<dbReference type="OrthoDB" id="271898at2759"/>
<name>A0A0N1HX36_LEPSE</name>
<evidence type="ECO:0000256" key="1">
    <source>
        <dbReference type="SAM" id="MobiDB-lite"/>
    </source>
</evidence>
<dbReference type="EMBL" id="LJSK01000114">
    <property type="protein sequence ID" value="KPI86838.1"/>
    <property type="molecule type" value="Genomic_DNA"/>
</dbReference>
<evidence type="ECO:0000313" key="3">
    <source>
        <dbReference type="Proteomes" id="UP000038009"/>
    </source>
</evidence>
<sequence length="613" mass="66769">MGGSCCTARSKGDATHTKKSGNAAADSAFQDIPARALRVQPVAFDVFVPENTSPAGADVKLYEPNSFANANGTLFDASMHTVRDMSMAVDRNISFDPLARTMNNMSFTNSFKAVNKSAVQVFMKNIARLAGQDIGNQSLLAESLIGPNAVMDNKSTMLDGHAPNSTITQEDLNYIVGGVTLPDRLMRLQEVESVLRQTIEGTWMMDSTLLQLARCQVMPTLRQRRRQWNAMAQAGPNQTPANAQTTTAINTAPMHPSRQPVLVIHAPGVQMDRSLSMIGSGSLKPGMQAPDTASSNRTNRPDYSPPSAPDFSAASGKEAPLEMSASRSRLEPPPRSKVEQYELLALTARDVDARKCPGAHVESDTWDFLATEKGTSALNEGKCIFRFMSSPLAGVDAETKAIMEPVVNLSLFKDEVTENNTPKVDVNDPDDASKYIAILVKTMYLLPGIAVQDITKDLVASTDFQKACQPSENQVLDCEFEDTFRLSISIIRFIFSLTIQFRVWEISDPAVLESLAVCDGMVPAKAIVLERTKRHIAKTDATAKVRSILLYYPVNDGVLVDNFTIALNTSLPRVASKVMNTFGSQGAAQSVTTTKLTREYMVKHFGDSRAKKA</sequence>
<dbReference type="VEuPathDB" id="TriTrypDB:Lsey_0114_0230"/>